<keyword evidence="8" id="KW-0808">Transferase</keyword>
<dbReference type="Pfam" id="PF12796">
    <property type="entry name" value="Ank_2"/>
    <property type="match status" value="2"/>
</dbReference>
<dbReference type="InterPro" id="IPR036770">
    <property type="entry name" value="Ankyrin_rpt-contain_sf"/>
</dbReference>
<dbReference type="SMART" id="SM00248">
    <property type="entry name" value="ANK"/>
    <property type="match status" value="4"/>
</dbReference>
<evidence type="ECO:0000313" key="11">
    <source>
        <dbReference type="Proteomes" id="UP000187209"/>
    </source>
</evidence>
<dbReference type="PROSITE" id="PS50297">
    <property type="entry name" value="ANK_REP_REGION"/>
    <property type="match status" value="1"/>
</dbReference>
<keyword evidence="6 8" id="KW-0472">Membrane</keyword>
<feature type="repeat" description="ANK" evidence="7">
    <location>
        <begin position="189"/>
        <end position="221"/>
    </location>
</feature>
<comment type="catalytic activity">
    <reaction evidence="8">
        <text>L-cysteinyl-[protein] + hexadecanoyl-CoA = S-hexadecanoyl-L-cysteinyl-[protein] + CoA</text>
        <dbReference type="Rhea" id="RHEA:36683"/>
        <dbReference type="Rhea" id="RHEA-COMP:10131"/>
        <dbReference type="Rhea" id="RHEA-COMP:11032"/>
        <dbReference type="ChEBI" id="CHEBI:29950"/>
        <dbReference type="ChEBI" id="CHEBI:57287"/>
        <dbReference type="ChEBI" id="CHEBI:57379"/>
        <dbReference type="ChEBI" id="CHEBI:74151"/>
        <dbReference type="EC" id="2.3.1.225"/>
    </reaction>
</comment>
<dbReference type="PANTHER" id="PTHR24161:SF85">
    <property type="entry name" value="PALMITOYLTRANSFERASE HIP14"/>
    <property type="match status" value="1"/>
</dbReference>
<evidence type="ECO:0000256" key="5">
    <source>
        <dbReference type="ARBA" id="ARBA00023043"/>
    </source>
</evidence>
<feature type="transmembrane region" description="Helical" evidence="8">
    <location>
        <begin position="367"/>
        <end position="389"/>
    </location>
</feature>
<sequence>MTAKVLNTLSIALTNSNKRYFKDIVEEMIEFQNDIQEDDGYNIFHMLAKGTINESGLIDFIWILSPVLQVRFSESFIKDLLRARAKRESNLTPLQLAITRCKSKIAEVFIKLGADPLQIDKNGKNALHLAASYGTLALFCFLVQDLSLSINPLDDFNNTPLHLSIRERHEDMSLIILAQTIELDLQNSNGETPLHIAVMTGNYRIVRHLLYKGAKIDIENFSNQRPIEICNTRDIKSLLRSKPPAKSYKYLVLVIIALCVQSGSLACIEQQKYQSDFKYSATSSGIFIISLSFFIYLSCKNPGYEYGSDMLLRELYEKYNAEFVCPYCSLKKHKGTHHCITCHKCIKNFDHHCKWINNCVGLQNSRIFISMLIWMLFQSLAGIFVGSWLLCKSWSLNSIHYFEVIFLTISILIFIVISPVAISTVKNAYKKKKLYKSDDIKPQAKAINFDISSDTESMLLYQKSECSDIGGLSRKSSAV</sequence>
<reference evidence="10 11" key="1">
    <citation type="submission" date="2016-11" db="EMBL/GenBank/DDBJ databases">
        <title>The macronuclear genome of Stentor coeruleus: a giant cell with tiny introns.</title>
        <authorList>
            <person name="Slabodnick M."/>
            <person name="Ruby J.G."/>
            <person name="Reiff S.B."/>
            <person name="Swart E.C."/>
            <person name="Gosai S."/>
            <person name="Prabakaran S."/>
            <person name="Witkowska E."/>
            <person name="Larue G.E."/>
            <person name="Fisher S."/>
            <person name="Freeman R.M."/>
            <person name="Gunawardena J."/>
            <person name="Chu W."/>
            <person name="Stover N.A."/>
            <person name="Gregory B.D."/>
            <person name="Nowacki M."/>
            <person name="Derisi J."/>
            <person name="Roy S.W."/>
            <person name="Marshall W.F."/>
            <person name="Sood P."/>
        </authorList>
    </citation>
    <scope>NUCLEOTIDE SEQUENCE [LARGE SCALE GENOMIC DNA]</scope>
    <source>
        <strain evidence="10">WM001</strain>
    </source>
</reference>
<dbReference type="InterPro" id="IPR001594">
    <property type="entry name" value="Palmitoyltrfase_DHHC"/>
</dbReference>
<keyword evidence="2 8" id="KW-0812">Transmembrane</keyword>
<evidence type="ECO:0000313" key="10">
    <source>
        <dbReference type="EMBL" id="OMJ68235.1"/>
    </source>
</evidence>
<keyword evidence="11" id="KW-1185">Reference proteome</keyword>
<proteinExistence type="inferred from homology"/>
<keyword evidence="8" id="KW-0012">Acyltransferase</keyword>
<protein>
    <recommendedName>
        <fullName evidence="8">Palmitoyltransferase</fullName>
        <ecNumber evidence="8">2.3.1.225</ecNumber>
    </recommendedName>
</protein>
<feature type="transmembrane region" description="Helical" evidence="8">
    <location>
        <begin position="401"/>
        <end position="425"/>
    </location>
</feature>
<feature type="domain" description="Palmitoyltransferase DHHC" evidence="9">
    <location>
        <begin position="322"/>
        <end position="429"/>
    </location>
</feature>
<dbReference type="PROSITE" id="PS50088">
    <property type="entry name" value="ANK_REPEAT"/>
    <property type="match status" value="1"/>
</dbReference>
<evidence type="ECO:0000259" key="9">
    <source>
        <dbReference type="Pfam" id="PF01529"/>
    </source>
</evidence>
<evidence type="ECO:0000256" key="3">
    <source>
        <dbReference type="ARBA" id="ARBA00022737"/>
    </source>
</evidence>
<dbReference type="EC" id="2.3.1.225" evidence="8"/>
<dbReference type="EMBL" id="MPUH01001363">
    <property type="protein sequence ID" value="OMJ68235.1"/>
    <property type="molecule type" value="Genomic_DNA"/>
</dbReference>
<keyword evidence="5 7" id="KW-0040">ANK repeat</keyword>
<dbReference type="Proteomes" id="UP000187209">
    <property type="component" value="Unassembled WGS sequence"/>
</dbReference>
<keyword evidence="3" id="KW-0677">Repeat</keyword>
<comment type="domain">
    <text evidence="8">The DHHC domain is required for palmitoyltransferase activity.</text>
</comment>
<dbReference type="PROSITE" id="PS50216">
    <property type="entry name" value="DHHC"/>
    <property type="match status" value="1"/>
</dbReference>
<dbReference type="PANTHER" id="PTHR24161">
    <property type="entry name" value="ANK_REP_REGION DOMAIN-CONTAINING PROTEIN-RELATED"/>
    <property type="match status" value="1"/>
</dbReference>
<gene>
    <name evidence="10" type="ORF">SteCoe_34381</name>
</gene>
<evidence type="ECO:0000256" key="1">
    <source>
        <dbReference type="ARBA" id="ARBA00004141"/>
    </source>
</evidence>
<evidence type="ECO:0000256" key="6">
    <source>
        <dbReference type="ARBA" id="ARBA00023136"/>
    </source>
</evidence>
<feature type="transmembrane region" description="Helical" evidence="8">
    <location>
        <begin position="277"/>
        <end position="297"/>
    </location>
</feature>
<dbReference type="InterPro" id="IPR002110">
    <property type="entry name" value="Ankyrin_rpt"/>
</dbReference>
<dbReference type="GO" id="GO:0016020">
    <property type="term" value="C:membrane"/>
    <property type="evidence" value="ECO:0007669"/>
    <property type="project" value="UniProtKB-SubCell"/>
</dbReference>
<feature type="transmembrane region" description="Helical" evidence="8">
    <location>
        <begin position="250"/>
        <end position="271"/>
    </location>
</feature>
<evidence type="ECO:0000256" key="2">
    <source>
        <dbReference type="ARBA" id="ARBA00022692"/>
    </source>
</evidence>
<evidence type="ECO:0000256" key="4">
    <source>
        <dbReference type="ARBA" id="ARBA00022989"/>
    </source>
</evidence>
<accession>A0A1R2AUU4</accession>
<dbReference type="AlphaFoldDB" id="A0A1R2AUU4"/>
<keyword evidence="4 8" id="KW-1133">Transmembrane helix</keyword>
<comment type="caution">
    <text evidence="10">The sequence shown here is derived from an EMBL/GenBank/DDBJ whole genome shotgun (WGS) entry which is preliminary data.</text>
</comment>
<evidence type="ECO:0000256" key="7">
    <source>
        <dbReference type="PROSITE-ProRule" id="PRU00023"/>
    </source>
</evidence>
<dbReference type="SUPFAM" id="SSF48403">
    <property type="entry name" value="Ankyrin repeat"/>
    <property type="match status" value="1"/>
</dbReference>
<comment type="similarity">
    <text evidence="8">Belongs to the DHHC palmitoyltransferase family.</text>
</comment>
<dbReference type="Pfam" id="PF01529">
    <property type="entry name" value="DHHC"/>
    <property type="match status" value="1"/>
</dbReference>
<comment type="subcellular location">
    <subcellularLocation>
        <location evidence="1">Membrane</location>
        <topology evidence="1">Multi-pass membrane protein</topology>
    </subcellularLocation>
</comment>
<organism evidence="10 11">
    <name type="scientific">Stentor coeruleus</name>
    <dbReference type="NCBI Taxonomy" id="5963"/>
    <lineage>
        <taxon>Eukaryota</taxon>
        <taxon>Sar</taxon>
        <taxon>Alveolata</taxon>
        <taxon>Ciliophora</taxon>
        <taxon>Postciliodesmatophora</taxon>
        <taxon>Heterotrichea</taxon>
        <taxon>Heterotrichida</taxon>
        <taxon>Stentoridae</taxon>
        <taxon>Stentor</taxon>
    </lineage>
</organism>
<dbReference type="GO" id="GO:0019706">
    <property type="term" value="F:protein-cysteine S-palmitoyltransferase activity"/>
    <property type="evidence" value="ECO:0007669"/>
    <property type="project" value="UniProtKB-EC"/>
</dbReference>
<evidence type="ECO:0000256" key="8">
    <source>
        <dbReference type="RuleBase" id="RU079119"/>
    </source>
</evidence>
<dbReference type="Gene3D" id="1.25.40.20">
    <property type="entry name" value="Ankyrin repeat-containing domain"/>
    <property type="match status" value="1"/>
</dbReference>
<name>A0A1R2AUU4_9CILI</name>
<dbReference type="OrthoDB" id="163438at2759"/>